<reference evidence="2" key="1">
    <citation type="journal article" date="2019" name="Environ. Microbiol.">
        <title>Fungal ecological strategies reflected in gene transcription - a case study of two litter decomposers.</title>
        <authorList>
            <person name="Barbi F."/>
            <person name="Kohler A."/>
            <person name="Barry K."/>
            <person name="Baskaran P."/>
            <person name="Daum C."/>
            <person name="Fauchery L."/>
            <person name="Ihrmark K."/>
            <person name="Kuo A."/>
            <person name="LaButti K."/>
            <person name="Lipzen A."/>
            <person name="Morin E."/>
            <person name="Grigoriev I.V."/>
            <person name="Henrissat B."/>
            <person name="Lindahl B."/>
            <person name="Martin F."/>
        </authorList>
    </citation>
    <scope>NUCLEOTIDE SEQUENCE</scope>
    <source>
        <strain evidence="2">JB14</strain>
    </source>
</reference>
<evidence type="ECO:0000313" key="2">
    <source>
        <dbReference type="EMBL" id="KAE9396615.1"/>
    </source>
</evidence>
<keyword evidence="3" id="KW-1185">Reference proteome</keyword>
<sequence length="156" mass="17822">MADWVLEVFRSMQDKPDVSPKEPQMTRIRIRQSTHDTSQAGFNNRACKSQLSSKLSAKHEKAEIADEQAEQDFLNLCRSFSESNDEDTNYSREPSKDGFLPDAPVASPVPVLFAGKDNAWWRAEYARRDAAFPGEERAQQASKRYYERLAIFVVLC</sequence>
<evidence type="ECO:0000313" key="3">
    <source>
        <dbReference type="Proteomes" id="UP000799118"/>
    </source>
</evidence>
<dbReference type="EMBL" id="ML769511">
    <property type="protein sequence ID" value="KAE9396615.1"/>
    <property type="molecule type" value="Genomic_DNA"/>
</dbReference>
<organism evidence="2 3">
    <name type="scientific">Gymnopus androsaceus JB14</name>
    <dbReference type="NCBI Taxonomy" id="1447944"/>
    <lineage>
        <taxon>Eukaryota</taxon>
        <taxon>Fungi</taxon>
        <taxon>Dikarya</taxon>
        <taxon>Basidiomycota</taxon>
        <taxon>Agaricomycotina</taxon>
        <taxon>Agaricomycetes</taxon>
        <taxon>Agaricomycetidae</taxon>
        <taxon>Agaricales</taxon>
        <taxon>Marasmiineae</taxon>
        <taxon>Omphalotaceae</taxon>
        <taxon>Gymnopus</taxon>
    </lineage>
</organism>
<feature type="region of interest" description="Disordered" evidence="1">
    <location>
        <begin position="82"/>
        <end position="102"/>
    </location>
</feature>
<proteinExistence type="predicted"/>
<name>A0A6A4HI93_9AGAR</name>
<dbReference type="AlphaFoldDB" id="A0A6A4HI93"/>
<evidence type="ECO:0000256" key="1">
    <source>
        <dbReference type="SAM" id="MobiDB-lite"/>
    </source>
</evidence>
<accession>A0A6A4HI93</accession>
<protein>
    <submittedName>
        <fullName evidence="2">Uncharacterized protein</fullName>
    </submittedName>
</protein>
<gene>
    <name evidence="2" type="ORF">BT96DRAFT_941601</name>
</gene>
<dbReference type="Proteomes" id="UP000799118">
    <property type="component" value="Unassembled WGS sequence"/>
</dbReference>